<feature type="domain" description="Smf/DprA SLOG" evidence="2">
    <location>
        <begin position="80"/>
        <end position="286"/>
    </location>
</feature>
<gene>
    <name evidence="3" type="ORF">SAMN02745725_01253</name>
</gene>
<name>A0A1M6EL93_PSEXY</name>
<dbReference type="Proteomes" id="UP000184185">
    <property type="component" value="Unassembled WGS sequence"/>
</dbReference>
<comment type="similarity">
    <text evidence="1">Belongs to the DprA/Smf family.</text>
</comment>
<protein>
    <submittedName>
        <fullName evidence="3">DNA processing protein</fullName>
    </submittedName>
</protein>
<dbReference type="GO" id="GO:0009294">
    <property type="term" value="P:DNA-mediated transformation"/>
    <property type="evidence" value="ECO:0007669"/>
    <property type="project" value="InterPro"/>
</dbReference>
<organism evidence="3 4">
    <name type="scientific">Pseudobutyrivibrio xylanivorans DSM 14809</name>
    <dbReference type="NCBI Taxonomy" id="1123012"/>
    <lineage>
        <taxon>Bacteria</taxon>
        <taxon>Bacillati</taxon>
        <taxon>Bacillota</taxon>
        <taxon>Clostridia</taxon>
        <taxon>Lachnospirales</taxon>
        <taxon>Lachnospiraceae</taxon>
        <taxon>Pseudobutyrivibrio</taxon>
    </lineage>
</organism>
<dbReference type="NCBIfam" id="TIGR00732">
    <property type="entry name" value="dprA"/>
    <property type="match status" value="1"/>
</dbReference>
<dbReference type="Gene3D" id="3.40.50.450">
    <property type="match status" value="1"/>
</dbReference>
<keyword evidence="4" id="KW-1185">Reference proteome</keyword>
<dbReference type="PANTHER" id="PTHR43022">
    <property type="entry name" value="PROTEIN SMF"/>
    <property type="match status" value="1"/>
</dbReference>
<dbReference type="AlphaFoldDB" id="A0A1M6EL93"/>
<dbReference type="EMBL" id="FQYQ01000006">
    <property type="protein sequence ID" value="SHI86282.1"/>
    <property type="molecule type" value="Genomic_DNA"/>
</dbReference>
<reference evidence="3 4" key="1">
    <citation type="submission" date="2016-11" db="EMBL/GenBank/DDBJ databases">
        <authorList>
            <person name="Jaros S."/>
            <person name="Januszkiewicz K."/>
            <person name="Wedrychowicz H."/>
        </authorList>
    </citation>
    <scope>NUCLEOTIDE SEQUENCE [LARGE SCALE GENOMIC DNA]</scope>
    <source>
        <strain evidence="3 4">DSM 14809</strain>
    </source>
</reference>
<evidence type="ECO:0000259" key="2">
    <source>
        <dbReference type="Pfam" id="PF02481"/>
    </source>
</evidence>
<dbReference type="Pfam" id="PF02481">
    <property type="entry name" value="DNA_processg_A"/>
    <property type="match status" value="1"/>
</dbReference>
<dbReference type="SUPFAM" id="SSF102405">
    <property type="entry name" value="MCP/YpsA-like"/>
    <property type="match status" value="1"/>
</dbReference>
<dbReference type="InterPro" id="IPR057666">
    <property type="entry name" value="DrpA_SLOG"/>
</dbReference>
<dbReference type="PANTHER" id="PTHR43022:SF1">
    <property type="entry name" value="PROTEIN SMF"/>
    <property type="match status" value="1"/>
</dbReference>
<evidence type="ECO:0000313" key="4">
    <source>
        <dbReference type="Proteomes" id="UP000184185"/>
    </source>
</evidence>
<dbReference type="InterPro" id="IPR003488">
    <property type="entry name" value="DprA"/>
</dbReference>
<evidence type="ECO:0000256" key="1">
    <source>
        <dbReference type="ARBA" id="ARBA00006525"/>
    </source>
</evidence>
<proteinExistence type="inferred from homology"/>
<sequence>MNEIVYQHWFLSNEDISYSKKVKLIDYFYDAYNLYTASKRALLGSGLLEEKAIDRFIANRSKFDLDMEYEKFTRTPFSFSTVEGRDYPEKLRNIYDTPYGFYYLGDLPDFSNCVSIVGARRCSAYGKKMAEELGQALGAEGFTVISGMARGVDSYGHKGCLNAGGKTVAVLGCGCDVIYPPENHLLYEEISKNGAIISEYQLGTNPVAMNFPRRNRIVSALSDIVIVVEAREKSGSLITADFALEQGKDIYVIPGRVGDSLSSGCNKLISQGAGVIWDINQFVSELSESHGKMTIHSKKKKINGVKNLEPELLKIYNYFDLYPKNLSTVLEESGMDYLELLANVLTLERMGLLAEAFKNNYIKQS</sequence>
<accession>A0A1M6EL93</accession>
<evidence type="ECO:0000313" key="3">
    <source>
        <dbReference type="EMBL" id="SHI86282.1"/>
    </source>
</evidence>
<dbReference type="RefSeq" id="WP_083572421.1">
    <property type="nucleotide sequence ID" value="NZ_FQYQ01000006.1"/>
</dbReference>